<dbReference type="RefSeq" id="XP_067545749.1">
    <property type="nucleotide sequence ID" value="XM_067689476.1"/>
</dbReference>
<dbReference type="VEuPathDB" id="MicrosporidiaDB:NEDG_02058"/>
<sequence>MKETESERPGIDALLLGSFEDPEKASAAKQALVQFLLERIPKEALKQALGAGGVQPQEFNTFLLKILAEAQTTKKEKAPINYERALRKESLQIKGALPEAFLLEIKKNLEESAYLSKAQQHYSFFRRTPEDLSIAVNGRPQLIALFSAGYNILCGKIDKILSVKDLQNKLKKGAFEYKLNEQVSVDVAKCAHECLKHYLKETIGECIDKRSNTIDKHLLIKRVFGNIHGSYLLYEEYPPSLSWSDKC</sequence>
<proteinExistence type="predicted"/>
<dbReference type="AlphaFoldDB" id="A0A177EK33"/>
<dbReference type="OrthoDB" id="2194262at2759"/>
<comment type="caution">
    <text evidence="1">The sequence shown here is derived from an EMBL/GenBank/DDBJ whole genome shotgun (WGS) entry which is preliminary data.</text>
</comment>
<accession>A0A177EK33</accession>
<organism evidence="1 2">
    <name type="scientific">Nematocida displodere</name>
    <dbReference type="NCBI Taxonomy" id="1805483"/>
    <lineage>
        <taxon>Eukaryota</taxon>
        <taxon>Fungi</taxon>
        <taxon>Fungi incertae sedis</taxon>
        <taxon>Microsporidia</taxon>
        <taxon>Nematocida</taxon>
    </lineage>
</organism>
<name>A0A177EK33_9MICR</name>
<protein>
    <submittedName>
        <fullName evidence="1">Uncharacterized protein</fullName>
    </submittedName>
</protein>
<dbReference type="EMBL" id="LTDL01000006">
    <property type="protein sequence ID" value="OAG32307.1"/>
    <property type="molecule type" value="Genomic_DNA"/>
</dbReference>
<evidence type="ECO:0000313" key="1">
    <source>
        <dbReference type="EMBL" id="OAG32307.1"/>
    </source>
</evidence>
<dbReference type="Proteomes" id="UP000185944">
    <property type="component" value="Unassembled WGS sequence"/>
</dbReference>
<keyword evidence="2" id="KW-1185">Reference proteome</keyword>
<reference evidence="1 2" key="1">
    <citation type="submission" date="2016-02" db="EMBL/GenBank/DDBJ databases">
        <title>Discovery of a natural microsporidian pathogen with a broad tissue tropism in Caenorhabditis elegans.</title>
        <authorList>
            <person name="Luallen R.J."/>
            <person name="Reinke A.W."/>
            <person name="Tong L."/>
            <person name="Botts M.R."/>
            <person name="Felix M.-A."/>
            <person name="Troemel E.R."/>
        </authorList>
    </citation>
    <scope>NUCLEOTIDE SEQUENCE [LARGE SCALE GENOMIC DNA]</scope>
    <source>
        <strain evidence="1 2">JUm2807</strain>
    </source>
</reference>
<evidence type="ECO:0000313" key="2">
    <source>
        <dbReference type="Proteomes" id="UP000185944"/>
    </source>
</evidence>
<dbReference type="GeneID" id="93648408"/>
<gene>
    <name evidence="1" type="ORF">NEDG_02058</name>
</gene>